<feature type="domain" description="Protein kinase" evidence="5">
    <location>
        <begin position="18"/>
        <end position="283"/>
    </location>
</feature>
<dbReference type="GO" id="GO:0010506">
    <property type="term" value="P:regulation of autophagy"/>
    <property type="evidence" value="ECO:0007669"/>
    <property type="project" value="InterPro"/>
</dbReference>
<accession>A0AA39PQU4</accession>
<name>A0AA39PQU4_9AGAR</name>
<dbReference type="SUPFAM" id="SSF56112">
    <property type="entry name" value="Protein kinase-like (PK-like)"/>
    <property type="match status" value="1"/>
</dbReference>
<dbReference type="Gene3D" id="1.10.510.10">
    <property type="entry name" value="Transferase(Phosphotransferase) domain 1"/>
    <property type="match status" value="1"/>
</dbReference>
<feature type="compositionally biased region" description="Pro residues" evidence="4">
    <location>
        <begin position="432"/>
        <end position="442"/>
    </location>
</feature>
<dbReference type="InterPro" id="IPR045269">
    <property type="entry name" value="Atg1-like"/>
</dbReference>
<evidence type="ECO:0000256" key="3">
    <source>
        <dbReference type="PROSITE-ProRule" id="PRU10141"/>
    </source>
</evidence>
<feature type="region of interest" description="Disordered" evidence="4">
    <location>
        <begin position="349"/>
        <end position="404"/>
    </location>
</feature>
<keyword evidence="2 3" id="KW-0067">ATP-binding</keyword>
<dbReference type="InterPro" id="IPR000719">
    <property type="entry name" value="Prot_kinase_dom"/>
</dbReference>
<keyword evidence="7" id="KW-1185">Reference proteome</keyword>
<keyword evidence="6" id="KW-0418">Kinase</keyword>
<dbReference type="PROSITE" id="PS00108">
    <property type="entry name" value="PROTEIN_KINASE_ST"/>
    <property type="match status" value="1"/>
</dbReference>
<sequence>MSSYNIPNMKDVVLGHYIKVGDYLGAGAFGVVYHAVDIRTPPHKRVMYAVKCLQTSPDSTDIPLEFILQHRVSRHSNIIRLHFLFHEGPYLFAVMDFCAGNDLDIMISRGAFLDDDRRIQSTFLQILDAVSHCHDLGVYHRDLKPENILCSEDCSRVFLADFGLSTEDGLSDDFMCGTLAYMSPEVIDEYDIYERYSSRHNDIWALGIIFINLVTGNHPWKRAKSTDCQFRAYRDDPEGYFMNEFTISSGSQDILNSMLAIEPLDRSSLRTIRNLVANVNTFFPSATFDQVPAVEPGIVVSEVEVKGCEDPEEYVAFTTCSLSSGSSPFSRAWSLPVYRAMDPLPSLSTIEDSSTFESASSSPGSRISKPSSRPPLTVTNCIRGPSLVQEHRRGLPPPLPPRPSPHRVAAAPILPVVTKPADIVRSQCRPMGTPPPLPPRPSPRGVVAQPPPAVVNSVRVSKIVRGSPPPLPPRKSPHGTAMIPPALAVINPTRVPTIVLGQGHPMGPLPSRRQLSSSPLGVAPRYPPRSRCKGDRSL</sequence>
<dbReference type="EMBL" id="JAUEPR010000002">
    <property type="protein sequence ID" value="KAK0488701.1"/>
    <property type="molecule type" value="Genomic_DNA"/>
</dbReference>
<dbReference type="Pfam" id="PF00069">
    <property type="entry name" value="Pkinase"/>
    <property type="match status" value="1"/>
</dbReference>
<keyword evidence="6" id="KW-0808">Transferase</keyword>
<keyword evidence="1 3" id="KW-0547">Nucleotide-binding</keyword>
<dbReference type="GO" id="GO:0005524">
    <property type="term" value="F:ATP binding"/>
    <property type="evidence" value="ECO:0007669"/>
    <property type="project" value="UniProtKB-UniRule"/>
</dbReference>
<proteinExistence type="predicted"/>
<comment type="caution">
    <text evidence="6">The sequence shown here is derived from an EMBL/GenBank/DDBJ whole genome shotgun (WGS) entry which is preliminary data.</text>
</comment>
<feature type="region of interest" description="Disordered" evidence="4">
    <location>
        <begin position="501"/>
        <end position="538"/>
    </location>
</feature>
<dbReference type="InterPro" id="IPR008271">
    <property type="entry name" value="Ser/Thr_kinase_AS"/>
</dbReference>
<gene>
    <name evidence="6" type="ORF">IW261DRAFT_366952</name>
</gene>
<dbReference type="InterPro" id="IPR017441">
    <property type="entry name" value="Protein_kinase_ATP_BS"/>
</dbReference>
<evidence type="ECO:0000313" key="7">
    <source>
        <dbReference type="Proteomes" id="UP001175227"/>
    </source>
</evidence>
<organism evidence="6 7">
    <name type="scientific">Armillaria novae-zelandiae</name>
    <dbReference type="NCBI Taxonomy" id="153914"/>
    <lineage>
        <taxon>Eukaryota</taxon>
        <taxon>Fungi</taxon>
        <taxon>Dikarya</taxon>
        <taxon>Basidiomycota</taxon>
        <taxon>Agaricomycotina</taxon>
        <taxon>Agaricomycetes</taxon>
        <taxon>Agaricomycetidae</taxon>
        <taxon>Agaricales</taxon>
        <taxon>Marasmiineae</taxon>
        <taxon>Physalacriaceae</taxon>
        <taxon>Armillaria</taxon>
    </lineage>
</organism>
<dbReference type="AlphaFoldDB" id="A0AA39PQU4"/>
<protein>
    <submittedName>
        <fullName evidence="6">Kinase-like domain-containing protein</fullName>
    </submittedName>
</protein>
<dbReference type="Proteomes" id="UP001175227">
    <property type="component" value="Unassembled WGS sequence"/>
</dbReference>
<dbReference type="PROSITE" id="PS50011">
    <property type="entry name" value="PROTEIN_KINASE_DOM"/>
    <property type="match status" value="1"/>
</dbReference>
<feature type="binding site" evidence="3">
    <location>
        <position position="51"/>
    </location>
    <ligand>
        <name>ATP</name>
        <dbReference type="ChEBI" id="CHEBI:30616"/>
    </ligand>
</feature>
<feature type="region of interest" description="Disordered" evidence="4">
    <location>
        <begin position="427"/>
        <end position="447"/>
    </location>
</feature>
<evidence type="ECO:0000313" key="6">
    <source>
        <dbReference type="EMBL" id="KAK0488701.1"/>
    </source>
</evidence>
<dbReference type="GO" id="GO:0004674">
    <property type="term" value="F:protein serine/threonine kinase activity"/>
    <property type="evidence" value="ECO:0007669"/>
    <property type="project" value="InterPro"/>
</dbReference>
<evidence type="ECO:0000256" key="1">
    <source>
        <dbReference type="ARBA" id="ARBA00022741"/>
    </source>
</evidence>
<dbReference type="InterPro" id="IPR011009">
    <property type="entry name" value="Kinase-like_dom_sf"/>
</dbReference>
<dbReference type="SMART" id="SM00220">
    <property type="entry name" value="S_TKc"/>
    <property type="match status" value="1"/>
</dbReference>
<feature type="compositionally biased region" description="Low complexity" evidence="4">
    <location>
        <begin position="509"/>
        <end position="520"/>
    </location>
</feature>
<dbReference type="PROSITE" id="PS00107">
    <property type="entry name" value="PROTEIN_KINASE_ATP"/>
    <property type="match status" value="1"/>
</dbReference>
<dbReference type="PANTHER" id="PTHR24348">
    <property type="entry name" value="SERINE/THREONINE-PROTEIN KINASE UNC-51-RELATED"/>
    <property type="match status" value="1"/>
</dbReference>
<dbReference type="GO" id="GO:0005737">
    <property type="term" value="C:cytoplasm"/>
    <property type="evidence" value="ECO:0007669"/>
    <property type="project" value="TreeGrafter"/>
</dbReference>
<dbReference type="PANTHER" id="PTHR24348:SF68">
    <property type="entry name" value="SERINE_THREONINE-PROTEIN KINASE ATG1C"/>
    <property type="match status" value="1"/>
</dbReference>
<evidence type="ECO:0000259" key="5">
    <source>
        <dbReference type="PROSITE" id="PS50011"/>
    </source>
</evidence>
<feature type="compositionally biased region" description="Low complexity" evidence="4">
    <location>
        <begin position="353"/>
        <end position="375"/>
    </location>
</feature>
<reference evidence="6" key="1">
    <citation type="submission" date="2023-06" db="EMBL/GenBank/DDBJ databases">
        <authorList>
            <consortium name="Lawrence Berkeley National Laboratory"/>
            <person name="Ahrendt S."/>
            <person name="Sahu N."/>
            <person name="Indic B."/>
            <person name="Wong-Bajracharya J."/>
            <person name="Merenyi Z."/>
            <person name="Ke H.-M."/>
            <person name="Monk M."/>
            <person name="Kocsube S."/>
            <person name="Drula E."/>
            <person name="Lipzen A."/>
            <person name="Balint B."/>
            <person name="Henrissat B."/>
            <person name="Andreopoulos B."/>
            <person name="Martin F.M."/>
            <person name="Harder C.B."/>
            <person name="Rigling D."/>
            <person name="Ford K.L."/>
            <person name="Foster G.D."/>
            <person name="Pangilinan J."/>
            <person name="Papanicolaou A."/>
            <person name="Barry K."/>
            <person name="LaButti K."/>
            <person name="Viragh M."/>
            <person name="Koriabine M."/>
            <person name="Yan M."/>
            <person name="Riley R."/>
            <person name="Champramary S."/>
            <person name="Plett K.L."/>
            <person name="Tsai I.J."/>
            <person name="Slot J."/>
            <person name="Sipos G."/>
            <person name="Plett J."/>
            <person name="Nagy L.G."/>
            <person name="Grigoriev I.V."/>
        </authorList>
    </citation>
    <scope>NUCLEOTIDE SEQUENCE</scope>
    <source>
        <strain evidence="6">ICMP 16352</strain>
    </source>
</reference>
<evidence type="ECO:0000256" key="2">
    <source>
        <dbReference type="ARBA" id="ARBA00022840"/>
    </source>
</evidence>
<evidence type="ECO:0000256" key="4">
    <source>
        <dbReference type="SAM" id="MobiDB-lite"/>
    </source>
</evidence>